<keyword evidence="11" id="KW-1185">Reference proteome</keyword>
<gene>
    <name evidence="10" type="ORF">ADINL_0756</name>
</gene>
<dbReference type="UniPathway" id="UPA00603">
    <property type="reaction ID" value="UER00660"/>
</dbReference>
<dbReference type="NCBIfam" id="TIGR02967">
    <property type="entry name" value="guan_deamin"/>
    <property type="match status" value="1"/>
</dbReference>
<dbReference type="InterPro" id="IPR014311">
    <property type="entry name" value="Guanine_deaminase"/>
</dbReference>
<evidence type="ECO:0000256" key="2">
    <source>
        <dbReference type="ARBA" id="ARBA00006745"/>
    </source>
</evidence>
<evidence type="ECO:0000256" key="8">
    <source>
        <dbReference type="RuleBase" id="RU366009"/>
    </source>
</evidence>
<evidence type="ECO:0000256" key="5">
    <source>
        <dbReference type="ARBA" id="ARBA00022801"/>
    </source>
</evidence>
<comment type="caution">
    <text evidence="10">The sequence shown here is derived from an EMBL/GenBank/DDBJ whole genome shotgun (WGS) entry which is preliminary data.</text>
</comment>
<dbReference type="InterPro" id="IPR011059">
    <property type="entry name" value="Metal-dep_hydrolase_composite"/>
</dbReference>
<dbReference type="SUPFAM" id="SSF51556">
    <property type="entry name" value="Metallo-dependent hydrolases"/>
    <property type="match status" value="1"/>
</dbReference>
<sequence>MRAFRGSILHYLEDPHSHPDQAREYIEDGLLLVESGRIRAVGPYASMMPSLPTGTPLEDYSGKLLMPGMIDLHTHYPQTEVIASYGRQLLDWLNNYTFPTEMKFSDKAYASAIAERFVQELLRNGTTTAMVFTTVHPQSTEAFFEVAEQHQLRMIAGKVMMDRHAPAGLCDTAESSYTDSKALIERWHGKARLSYAVTPRFAPTSTPEQLQAAGRLMQEYPGLYLQSHLAENRDELAWVAELFPQARDYLDAYEQAGLLGPHCVYAHGIHLSDSACQRLADSGTVLAHCPTSNLFLGSGLFDMSRLTDQGVRFALGTDVGGGTSFSLFRTLGEAYKVQQLLQHSLHPDRAFYLATLGGARALSLDQHIGNFLPGKEADFIVIDPESTPLLSFRIQHCKTLSEKLFVLATLGDDRLIAATYILGQLAYSQEA</sequence>
<dbReference type="EC" id="3.5.4.3" evidence="3 7"/>
<comment type="pathway">
    <text evidence="1 8">Purine metabolism; guanine degradation; xanthine from guanine: step 1/1.</text>
</comment>
<dbReference type="GO" id="GO:0005829">
    <property type="term" value="C:cytosol"/>
    <property type="evidence" value="ECO:0007669"/>
    <property type="project" value="TreeGrafter"/>
</dbReference>
<protein>
    <recommendedName>
        <fullName evidence="3 7">Guanine deaminase</fullName>
        <shortName evidence="8">Guanase</shortName>
        <ecNumber evidence="3 7">3.5.4.3</ecNumber>
    </recommendedName>
    <alternativeName>
        <fullName evidence="8">Guanine aminohydrolase</fullName>
    </alternativeName>
</protein>
<dbReference type="PANTHER" id="PTHR11271:SF6">
    <property type="entry name" value="GUANINE DEAMINASE"/>
    <property type="match status" value="1"/>
</dbReference>
<dbReference type="Proteomes" id="UP000027318">
    <property type="component" value="Unassembled WGS sequence"/>
</dbReference>
<dbReference type="GO" id="GO:0008892">
    <property type="term" value="F:guanine deaminase activity"/>
    <property type="evidence" value="ECO:0007669"/>
    <property type="project" value="UniProtKB-UniRule"/>
</dbReference>
<evidence type="ECO:0000313" key="11">
    <source>
        <dbReference type="Proteomes" id="UP000027318"/>
    </source>
</evidence>
<dbReference type="GO" id="GO:0008270">
    <property type="term" value="F:zinc ion binding"/>
    <property type="evidence" value="ECO:0007669"/>
    <property type="project" value="UniProtKB-UniRule"/>
</dbReference>
<keyword evidence="4 8" id="KW-0479">Metal-binding</keyword>
<name>A0A063Y399_9GAMM</name>
<accession>A0A063Y399</accession>
<evidence type="ECO:0000256" key="3">
    <source>
        <dbReference type="ARBA" id="ARBA00012781"/>
    </source>
</evidence>
<dbReference type="GO" id="GO:0006147">
    <property type="term" value="P:guanine catabolic process"/>
    <property type="evidence" value="ECO:0007669"/>
    <property type="project" value="UniProtKB-UniRule"/>
</dbReference>
<evidence type="ECO:0000256" key="7">
    <source>
        <dbReference type="NCBIfam" id="TIGR02967"/>
    </source>
</evidence>
<dbReference type="InterPro" id="IPR051607">
    <property type="entry name" value="Metallo-dep_hydrolases"/>
</dbReference>
<dbReference type="STRING" id="267850.ADINL_0756"/>
<dbReference type="InterPro" id="IPR032466">
    <property type="entry name" value="Metal_Hydrolase"/>
</dbReference>
<dbReference type="Gene3D" id="3.20.20.140">
    <property type="entry name" value="Metal-dependent hydrolases"/>
    <property type="match status" value="1"/>
</dbReference>
<evidence type="ECO:0000256" key="6">
    <source>
        <dbReference type="ARBA" id="ARBA00022833"/>
    </source>
</evidence>
<dbReference type="EMBL" id="JMSZ01000016">
    <property type="protein sequence ID" value="KDE40164.1"/>
    <property type="molecule type" value="Genomic_DNA"/>
</dbReference>
<dbReference type="CDD" id="cd01303">
    <property type="entry name" value="GDEase"/>
    <property type="match status" value="1"/>
</dbReference>
<dbReference type="FunFam" id="3.20.20.140:FF:000022">
    <property type="entry name" value="Guanine deaminase"/>
    <property type="match status" value="1"/>
</dbReference>
<evidence type="ECO:0000313" key="10">
    <source>
        <dbReference type="EMBL" id="KDE40164.1"/>
    </source>
</evidence>
<comment type="catalytic activity">
    <reaction evidence="8">
        <text>guanine + H2O + H(+) = xanthine + NH4(+)</text>
        <dbReference type="Rhea" id="RHEA:14665"/>
        <dbReference type="ChEBI" id="CHEBI:15377"/>
        <dbReference type="ChEBI" id="CHEBI:15378"/>
        <dbReference type="ChEBI" id="CHEBI:16235"/>
        <dbReference type="ChEBI" id="CHEBI:17712"/>
        <dbReference type="ChEBI" id="CHEBI:28938"/>
        <dbReference type="EC" id="3.5.4.3"/>
    </reaction>
</comment>
<dbReference type="PANTHER" id="PTHR11271">
    <property type="entry name" value="GUANINE DEAMINASE"/>
    <property type="match status" value="1"/>
</dbReference>
<evidence type="ECO:0000259" key="9">
    <source>
        <dbReference type="Pfam" id="PF01979"/>
    </source>
</evidence>
<comment type="function">
    <text evidence="8">Catalyzes the hydrolytic deamination of guanine, producing xanthine and ammonia.</text>
</comment>
<organism evidence="10 11">
    <name type="scientific">Nitrincola lacisaponensis</name>
    <dbReference type="NCBI Taxonomy" id="267850"/>
    <lineage>
        <taxon>Bacteria</taxon>
        <taxon>Pseudomonadati</taxon>
        <taxon>Pseudomonadota</taxon>
        <taxon>Gammaproteobacteria</taxon>
        <taxon>Oceanospirillales</taxon>
        <taxon>Oceanospirillaceae</taxon>
        <taxon>Nitrincola</taxon>
    </lineage>
</organism>
<comment type="cofactor">
    <cofactor evidence="8">
        <name>Zn(2+)</name>
        <dbReference type="ChEBI" id="CHEBI:29105"/>
    </cofactor>
    <text evidence="8">Binds 1 zinc ion per subunit.</text>
</comment>
<dbReference type="AlphaFoldDB" id="A0A063Y399"/>
<dbReference type="NCBIfam" id="NF006679">
    <property type="entry name" value="PRK09228.1"/>
    <property type="match status" value="1"/>
</dbReference>
<keyword evidence="6 8" id="KW-0862">Zinc</keyword>
<reference evidence="10 11" key="1">
    <citation type="journal article" date="2005" name="Int. J. Syst. Evol. Microbiol.">
        <title>Nitrincola lacisaponensis gen. nov., sp. nov., a novel alkaliphilic bacterium isolated from an alkaline, saline lake.</title>
        <authorList>
            <person name="Dimitriu P.A."/>
            <person name="Shukla S.K."/>
            <person name="Conradt J."/>
            <person name="Marquez M.C."/>
            <person name="Ventosa A."/>
            <person name="Maglia A."/>
            <person name="Peyton B.M."/>
            <person name="Pinkart H.C."/>
            <person name="Mormile M.R."/>
        </authorList>
    </citation>
    <scope>NUCLEOTIDE SEQUENCE [LARGE SCALE GENOMIC DNA]</scope>
    <source>
        <strain evidence="10 11">4CA</strain>
    </source>
</reference>
<dbReference type="Gene3D" id="2.30.40.10">
    <property type="entry name" value="Urease, subunit C, domain 1"/>
    <property type="match status" value="1"/>
</dbReference>
<keyword evidence="5 8" id="KW-0378">Hydrolase</keyword>
<dbReference type="Pfam" id="PF01979">
    <property type="entry name" value="Amidohydro_1"/>
    <property type="match status" value="1"/>
</dbReference>
<feature type="domain" description="Amidohydrolase-related" evidence="9">
    <location>
        <begin position="65"/>
        <end position="424"/>
    </location>
</feature>
<dbReference type="InterPro" id="IPR006680">
    <property type="entry name" value="Amidohydro-rel"/>
</dbReference>
<dbReference type="SUPFAM" id="SSF51338">
    <property type="entry name" value="Composite domain of metallo-dependent hydrolases"/>
    <property type="match status" value="1"/>
</dbReference>
<evidence type="ECO:0000256" key="1">
    <source>
        <dbReference type="ARBA" id="ARBA00004984"/>
    </source>
</evidence>
<comment type="similarity">
    <text evidence="2 8">Belongs to the metallo-dependent hydrolases superfamily. ATZ/TRZ family.</text>
</comment>
<proteinExistence type="inferred from homology"/>
<dbReference type="PATRIC" id="fig|267850.7.peg.750"/>
<evidence type="ECO:0000256" key="4">
    <source>
        <dbReference type="ARBA" id="ARBA00022723"/>
    </source>
</evidence>